<dbReference type="Gene3D" id="3.20.20.70">
    <property type="entry name" value="Aldolase class I"/>
    <property type="match status" value="1"/>
</dbReference>
<dbReference type="RefSeq" id="WP_198822988.1">
    <property type="nucleotide sequence ID" value="NZ_JAEKCZ010000032.1"/>
</dbReference>
<evidence type="ECO:0000313" key="2">
    <source>
        <dbReference type="EMBL" id="MBJ2259626.1"/>
    </source>
</evidence>
<dbReference type="AlphaFoldDB" id="A0A8I1FRT1"/>
<dbReference type="GO" id="GO:0010181">
    <property type="term" value="F:FMN binding"/>
    <property type="evidence" value="ECO:0007669"/>
    <property type="project" value="InterPro"/>
</dbReference>
<name>A0A8I1FRT1_9PSED</name>
<gene>
    <name evidence="2" type="ORF">JFT45_24275</name>
</gene>
<dbReference type="SUPFAM" id="SSF51395">
    <property type="entry name" value="FMN-linked oxidoreductases"/>
    <property type="match status" value="1"/>
</dbReference>
<sequence length="368" mass="39799">MNDYNQQILSHYDIGDLRLRNRLAVAPMTRVSATEAGLATPEMARYYERFAKGDFGLIITEGLYTDQKYAQGYPFQPGISDVEQALAWRVVTDLIHAHKGAAFAQLMHAGALSQGNRFETATAAPSSVRPKGTQMKFYYGEGQYPIPQAMTDEDIADAITGFAQAATLATRDAGFDGVEIHGANGYLLDQFLSDYTNQRQDRWGGNVRARIGLTLEVFKAVRAAVGAGAPVGVRISQSKVNDHAHKWEGGEAAAEVIFGSLKDAGVDFIHVTEFEAWQPAFAQGNSSLVELARRYAPKVAIIANGGLDKSQRAGQVVRDGADMIALGKAALANPDLPRRLATHTDLARFDTSILGPIADIKDSELNVA</sequence>
<dbReference type="GO" id="GO:0016491">
    <property type="term" value="F:oxidoreductase activity"/>
    <property type="evidence" value="ECO:0007669"/>
    <property type="project" value="InterPro"/>
</dbReference>
<evidence type="ECO:0000259" key="1">
    <source>
        <dbReference type="Pfam" id="PF00724"/>
    </source>
</evidence>
<organism evidence="2 3">
    <name type="scientific">Pseudomonas psychrophila</name>
    <dbReference type="NCBI Taxonomy" id="122355"/>
    <lineage>
        <taxon>Bacteria</taxon>
        <taxon>Pseudomonadati</taxon>
        <taxon>Pseudomonadota</taxon>
        <taxon>Gammaproteobacteria</taxon>
        <taxon>Pseudomonadales</taxon>
        <taxon>Pseudomonadaceae</taxon>
        <taxon>Pseudomonas</taxon>
    </lineage>
</organism>
<feature type="domain" description="NADH:flavin oxidoreductase/NADH oxidase N-terminal" evidence="1">
    <location>
        <begin position="13"/>
        <end position="344"/>
    </location>
</feature>
<evidence type="ECO:0000313" key="3">
    <source>
        <dbReference type="Proteomes" id="UP000658390"/>
    </source>
</evidence>
<reference evidence="2" key="1">
    <citation type="submission" date="2020-12" db="EMBL/GenBank/DDBJ databases">
        <title>Antibiotic resistance and phylogeny of Pseudomonas spp. isolated over three decades from chicken meat in the Norwegian food chain.</title>
        <authorList>
            <person name="Moen B."/>
        </authorList>
    </citation>
    <scope>NUCLEOTIDE SEQUENCE</scope>
    <source>
        <strain evidence="2">MF6762</strain>
    </source>
</reference>
<dbReference type="InterPro" id="IPR013785">
    <property type="entry name" value="Aldolase_TIM"/>
</dbReference>
<dbReference type="CDD" id="cd02803">
    <property type="entry name" value="OYE_like_FMN_family"/>
    <property type="match status" value="1"/>
</dbReference>
<dbReference type="PANTHER" id="PTHR22893:SF91">
    <property type="entry name" value="NADPH DEHYDROGENASE 2-RELATED"/>
    <property type="match status" value="1"/>
</dbReference>
<accession>A0A8I1FRT1</accession>
<dbReference type="EMBL" id="JAEKCZ010000032">
    <property type="protein sequence ID" value="MBJ2259626.1"/>
    <property type="molecule type" value="Genomic_DNA"/>
</dbReference>
<proteinExistence type="predicted"/>
<dbReference type="InterPro" id="IPR001155">
    <property type="entry name" value="OxRdtase_FMN_N"/>
</dbReference>
<dbReference type="Proteomes" id="UP000658390">
    <property type="component" value="Unassembled WGS sequence"/>
</dbReference>
<dbReference type="PANTHER" id="PTHR22893">
    <property type="entry name" value="NADH OXIDOREDUCTASE-RELATED"/>
    <property type="match status" value="1"/>
</dbReference>
<dbReference type="InterPro" id="IPR045247">
    <property type="entry name" value="Oye-like"/>
</dbReference>
<comment type="caution">
    <text evidence="2">The sequence shown here is derived from an EMBL/GenBank/DDBJ whole genome shotgun (WGS) entry which is preliminary data.</text>
</comment>
<protein>
    <submittedName>
        <fullName evidence="2">NADH:flavin oxidoreductase</fullName>
    </submittedName>
</protein>
<dbReference type="Pfam" id="PF00724">
    <property type="entry name" value="Oxidored_FMN"/>
    <property type="match status" value="1"/>
</dbReference>